<evidence type="ECO:0000256" key="2">
    <source>
        <dbReference type="ARBA" id="ARBA00022771"/>
    </source>
</evidence>
<name>A0A5J9SI01_9POAL</name>
<protein>
    <submittedName>
        <fullName evidence="5">Uncharacterized protein</fullName>
    </submittedName>
</protein>
<dbReference type="PANTHER" id="PTHR42647:SF68">
    <property type="entry name" value="OS11G0542100 PROTEIN"/>
    <property type="match status" value="1"/>
</dbReference>
<evidence type="ECO:0000256" key="3">
    <source>
        <dbReference type="ARBA" id="ARBA00022833"/>
    </source>
</evidence>
<dbReference type="AlphaFoldDB" id="A0A5J9SI01"/>
<evidence type="ECO:0000313" key="5">
    <source>
        <dbReference type="EMBL" id="TVT98456.1"/>
    </source>
</evidence>
<comment type="caution">
    <text evidence="5">The sequence shown here is derived from an EMBL/GenBank/DDBJ whole genome shotgun (WGS) entry which is preliminary data.</text>
</comment>
<feature type="non-terminal residue" evidence="5">
    <location>
        <position position="1"/>
    </location>
</feature>
<evidence type="ECO:0000313" key="6">
    <source>
        <dbReference type="Proteomes" id="UP000324897"/>
    </source>
</evidence>
<keyword evidence="1" id="KW-0479">Metal-binding</keyword>
<dbReference type="PANTHER" id="PTHR42647">
    <property type="entry name" value="SBP (S-RIBONUCLEASE BINDING PROTEIN) FAMILY PROTEIN"/>
    <property type="match status" value="1"/>
</dbReference>
<dbReference type="EMBL" id="RWGY01000854">
    <property type="protein sequence ID" value="TVT98456.1"/>
    <property type="molecule type" value="Genomic_DNA"/>
</dbReference>
<proteinExistence type="predicted"/>
<feature type="compositionally biased region" description="Basic residues" evidence="4">
    <location>
        <begin position="58"/>
        <end position="69"/>
    </location>
</feature>
<organism evidence="5 6">
    <name type="scientific">Eragrostis curvula</name>
    <name type="common">weeping love grass</name>
    <dbReference type="NCBI Taxonomy" id="38414"/>
    <lineage>
        <taxon>Eukaryota</taxon>
        <taxon>Viridiplantae</taxon>
        <taxon>Streptophyta</taxon>
        <taxon>Embryophyta</taxon>
        <taxon>Tracheophyta</taxon>
        <taxon>Spermatophyta</taxon>
        <taxon>Magnoliopsida</taxon>
        <taxon>Liliopsida</taxon>
        <taxon>Poales</taxon>
        <taxon>Poaceae</taxon>
        <taxon>PACMAD clade</taxon>
        <taxon>Chloridoideae</taxon>
        <taxon>Eragrostideae</taxon>
        <taxon>Eragrostidinae</taxon>
        <taxon>Eragrostis</taxon>
    </lineage>
</organism>
<keyword evidence="2" id="KW-0863">Zinc-finger</keyword>
<evidence type="ECO:0000256" key="4">
    <source>
        <dbReference type="SAM" id="MobiDB-lite"/>
    </source>
</evidence>
<feature type="region of interest" description="Disordered" evidence="4">
    <location>
        <begin position="32"/>
        <end position="69"/>
    </location>
</feature>
<sequence>MMKDFLAELAKRVRRNTTAYENYRRIFVPEGQLPECEPRPGTRGSIARSQRPLQAHPGHAHRRQRSHRRDRGLVVQLLEAQAATRMRVRAGARGGGRAGCGRPSWAPRAAELEDRLRQAAAESQAWCGLARSHEAVAAGLCVTLDHLLLCSGGVGAGGCNGGAAASPVEGCGESDPAAAAVDDAQSCCFGAPADTAWKLRRR</sequence>
<dbReference type="GO" id="GO:0004842">
    <property type="term" value="F:ubiquitin-protein transferase activity"/>
    <property type="evidence" value="ECO:0007669"/>
    <property type="project" value="TreeGrafter"/>
</dbReference>
<reference evidence="5 6" key="1">
    <citation type="journal article" date="2019" name="Sci. Rep.">
        <title>A high-quality genome of Eragrostis curvula grass provides insights into Poaceae evolution and supports new strategies to enhance forage quality.</title>
        <authorList>
            <person name="Carballo J."/>
            <person name="Santos B.A.C.M."/>
            <person name="Zappacosta D."/>
            <person name="Garbus I."/>
            <person name="Selva J.P."/>
            <person name="Gallo C.A."/>
            <person name="Diaz A."/>
            <person name="Albertini E."/>
            <person name="Caccamo M."/>
            <person name="Echenique V."/>
        </authorList>
    </citation>
    <scope>NUCLEOTIDE SEQUENCE [LARGE SCALE GENOMIC DNA]</scope>
    <source>
        <strain evidence="6">cv. Victoria</strain>
        <tissue evidence="5">Leaf</tissue>
    </source>
</reference>
<gene>
    <name evidence="5" type="ORF">EJB05_56219</name>
</gene>
<dbReference type="Gramene" id="TVT98456">
    <property type="protein sequence ID" value="TVT98456"/>
    <property type="gene ID" value="EJB05_56219"/>
</dbReference>
<dbReference type="Proteomes" id="UP000324897">
    <property type="component" value="Unassembled WGS sequence"/>
</dbReference>
<dbReference type="GO" id="GO:0008270">
    <property type="term" value="F:zinc ion binding"/>
    <property type="evidence" value="ECO:0007669"/>
    <property type="project" value="UniProtKB-KW"/>
</dbReference>
<dbReference type="OrthoDB" id="1711136at2759"/>
<keyword evidence="6" id="KW-1185">Reference proteome</keyword>
<keyword evidence="3" id="KW-0862">Zinc</keyword>
<accession>A0A5J9SI01</accession>
<evidence type="ECO:0000256" key="1">
    <source>
        <dbReference type="ARBA" id="ARBA00022723"/>
    </source>
</evidence>